<gene>
    <name evidence="9" type="ORF">NWE73_10910</name>
</gene>
<dbReference type="Gene3D" id="1.10.1370.20">
    <property type="entry name" value="Oligoendopeptidase f, C-terminal domain"/>
    <property type="match status" value="1"/>
</dbReference>
<evidence type="ECO:0000256" key="1">
    <source>
        <dbReference type="ARBA" id="ARBA00022670"/>
    </source>
</evidence>
<accession>A0ABT6DJ43</accession>
<feature type="domain" description="Peptidase M3A/M3B catalytic" evidence="7">
    <location>
        <begin position="202"/>
        <end position="584"/>
    </location>
</feature>
<comment type="cofactor">
    <cofactor evidence="6">
        <name>Zn(2+)</name>
        <dbReference type="ChEBI" id="CHEBI:29105"/>
    </cofactor>
    <text evidence="6">Binds 1 zinc ion.</text>
</comment>
<evidence type="ECO:0000313" key="10">
    <source>
        <dbReference type="Proteomes" id="UP001152321"/>
    </source>
</evidence>
<dbReference type="Pfam" id="PF08439">
    <property type="entry name" value="Peptidase_M3_N"/>
    <property type="match status" value="1"/>
</dbReference>
<dbReference type="InterPro" id="IPR034006">
    <property type="entry name" value="M3B_PepF_2"/>
</dbReference>
<protein>
    <submittedName>
        <fullName evidence="9">M3 family oligoendopeptidase</fullName>
    </submittedName>
</protein>
<dbReference type="InterPro" id="IPR001333">
    <property type="entry name" value="Peptidase_M32_Taq"/>
</dbReference>
<dbReference type="Gene3D" id="1.20.140.70">
    <property type="entry name" value="Oligopeptidase f, N-terminal domain"/>
    <property type="match status" value="1"/>
</dbReference>
<evidence type="ECO:0000256" key="2">
    <source>
        <dbReference type="ARBA" id="ARBA00022723"/>
    </source>
</evidence>
<proteinExistence type="inferred from homology"/>
<dbReference type="Proteomes" id="UP001152321">
    <property type="component" value="Unassembled WGS sequence"/>
</dbReference>
<comment type="similarity">
    <text evidence="6">Belongs to the peptidase M3 family.</text>
</comment>
<name>A0ABT6DJ43_9BACT</name>
<dbReference type="InterPro" id="IPR042088">
    <property type="entry name" value="OligoPept_F_C"/>
</dbReference>
<feature type="domain" description="Oligopeptidase F N-terminal" evidence="8">
    <location>
        <begin position="117"/>
        <end position="181"/>
    </location>
</feature>
<dbReference type="CDD" id="cd09607">
    <property type="entry name" value="M3B_PepF"/>
    <property type="match status" value="1"/>
</dbReference>
<dbReference type="InterPro" id="IPR001567">
    <property type="entry name" value="Pept_M3A_M3B_dom"/>
</dbReference>
<evidence type="ECO:0000259" key="8">
    <source>
        <dbReference type="Pfam" id="PF08439"/>
    </source>
</evidence>
<comment type="caution">
    <text evidence="9">The sequence shown here is derived from an EMBL/GenBank/DDBJ whole genome shotgun (WGS) entry which is preliminary data.</text>
</comment>
<evidence type="ECO:0000256" key="3">
    <source>
        <dbReference type="ARBA" id="ARBA00022801"/>
    </source>
</evidence>
<organism evidence="9 10">
    <name type="scientific">Bdellovibrio svalbardensis</name>
    <dbReference type="NCBI Taxonomy" id="2972972"/>
    <lineage>
        <taxon>Bacteria</taxon>
        <taxon>Pseudomonadati</taxon>
        <taxon>Bdellovibrionota</taxon>
        <taxon>Bdellovibrionia</taxon>
        <taxon>Bdellovibrionales</taxon>
        <taxon>Pseudobdellovibrionaceae</taxon>
        <taxon>Bdellovibrio</taxon>
    </lineage>
</organism>
<keyword evidence="2 6" id="KW-0479">Metal-binding</keyword>
<reference evidence="9" key="1">
    <citation type="submission" date="2022-08" db="EMBL/GenBank/DDBJ databases">
        <title>Novel Bdellovibrio Species Isolated from Svalbard: Designation Bdellovibrio svalbardensis.</title>
        <authorList>
            <person name="Mitchell R.J."/>
            <person name="Choi S.Y."/>
        </authorList>
    </citation>
    <scope>NUCLEOTIDE SEQUENCE</scope>
    <source>
        <strain evidence="9">PAP01</strain>
    </source>
</reference>
<dbReference type="Pfam" id="PF01432">
    <property type="entry name" value="Peptidase_M3"/>
    <property type="match status" value="1"/>
</dbReference>
<dbReference type="SUPFAM" id="SSF55486">
    <property type="entry name" value="Metalloproteases ('zincins'), catalytic domain"/>
    <property type="match status" value="1"/>
</dbReference>
<keyword evidence="4 6" id="KW-0862">Zinc</keyword>
<dbReference type="InterPro" id="IPR013647">
    <property type="entry name" value="OligopepF_N_dom"/>
</dbReference>
<keyword evidence="10" id="KW-1185">Reference proteome</keyword>
<dbReference type="PANTHER" id="PTHR34217">
    <property type="entry name" value="METAL-DEPENDENT CARBOXYPEPTIDASE"/>
    <property type="match status" value="1"/>
</dbReference>
<dbReference type="RefSeq" id="WP_277578354.1">
    <property type="nucleotide sequence ID" value="NZ_JANRMI010000003.1"/>
</dbReference>
<keyword evidence="1 6" id="KW-0645">Protease</keyword>
<evidence type="ECO:0000256" key="4">
    <source>
        <dbReference type="ARBA" id="ARBA00022833"/>
    </source>
</evidence>
<sequence length="600" mass="68618">MNTPAWNIESEYPSINSKPFQSDWEAVVTFLKQMESGVAAVKDHFANPDAATISKVQDLYILEEKCSILLGNLFTYLHCILSVDATDSEAKGRVSELESIHSKISQALTPLDIFMKRCDEKTFQQLVSHPDLKGHEFIWSQKRLQAIYLLSEAEETLLEGLSVTGHNAWGNLYSNLSGKMKVQLKYPDRTEEVGLAKAHSLTRTSNELDRKVAWLGIQEAWTEHQETAAGVLNALAGWRHEVNSKRSHKKEMSFLDQPLWDNRISQETLQALMTACENNIADIQKAPALMAKVLKKKQLDPWDLLAPSPVSASTTEMSFADGAQLISDSFAQVSPDMADFVKMMVKNQWIEGRVLPNKTTGAYCTGFSKSLEPRVYMTYMGSNSDVSTLAHELGHAFHSWVMRDMPRAQMNYPMTLAETASIFAETVLHDALIQKASSFEEKVEFAWNDVEGAMALLLNIPTRFEFEKKFYEMRKERIVDASELRKLMDETWSKWYGTTLSKNDDLFWAHKLHFHISGLSFYNFPYTFGYLFSLSIYARRKELGSNFMKTYVEILRDTGRMTAEDLIQKHLGEDIRRPEFWQKSIDVVKEKINKFEKLIQ</sequence>
<dbReference type="InterPro" id="IPR011977">
    <property type="entry name" value="Pept_M3B_clade3"/>
</dbReference>
<dbReference type="NCBIfam" id="TIGR02290">
    <property type="entry name" value="M3_fam_3"/>
    <property type="match status" value="1"/>
</dbReference>
<keyword evidence="5 6" id="KW-0482">Metalloprotease</keyword>
<dbReference type="EMBL" id="JANRMI010000003">
    <property type="protein sequence ID" value="MDG0816877.1"/>
    <property type="molecule type" value="Genomic_DNA"/>
</dbReference>
<evidence type="ECO:0000259" key="7">
    <source>
        <dbReference type="Pfam" id="PF01432"/>
    </source>
</evidence>
<evidence type="ECO:0000313" key="9">
    <source>
        <dbReference type="EMBL" id="MDG0816877.1"/>
    </source>
</evidence>
<evidence type="ECO:0000256" key="6">
    <source>
        <dbReference type="RuleBase" id="RU003435"/>
    </source>
</evidence>
<keyword evidence="3 6" id="KW-0378">Hydrolase</keyword>
<evidence type="ECO:0000256" key="5">
    <source>
        <dbReference type="ARBA" id="ARBA00023049"/>
    </source>
</evidence>
<dbReference type="PANTHER" id="PTHR34217:SF1">
    <property type="entry name" value="CARBOXYPEPTIDASE 1"/>
    <property type="match status" value="1"/>
</dbReference>